<evidence type="ECO:0000313" key="2">
    <source>
        <dbReference type="Proteomes" id="UP000737391"/>
    </source>
</evidence>
<evidence type="ECO:0000313" key="1">
    <source>
        <dbReference type="EMBL" id="KAF4503063.1"/>
    </source>
</evidence>
<evidence type="ECO:0008006" key="3">
    <source>
        <dbReference type="Google" id="ProtNLM"/>
    </source>
</evidence>
<sequence>MPIRMKRLSRSDPSYKDHENKFNLSWSHNEKSAKIKSIYLASGDDIDKSYRGERFFTYLNGGSYRRLYHGTSHDEGMFGPGIYSTPNSSKADVYVKNHYVSSNLHAMLICYVVASKPQRMWLADHSITRPSRGFNCVEGVTIDNGGSLQYPEFVVYREDAIIPVGLIMYTRKGWEPL</sequence>
<dbReference type="SUPFAM" id="SSF56399">
    <property type="entry name" value="ADP-ribosylation"/>
    <property type="match status" value="1"/>
</dbReference>
<name>A0A9P5EI84_9HYPO</name>
<proteinExistence type="predicted"/>
<keyword evidence="2" id="KW-1185">Reference proteome</keyword>
<dbReference type="OrthoDB" id="9514740at2759"/>
<dbReference type="Gene3D" id="3.90.228.10">
    <property type="match status" value="1"/>
</dbReference>
<accession>A0A9P5EI84</accession>
<comment type="caution">
    <text evidence="1">The sequence shown here is derived from an EMBL/GenBank/DDBJ whole genome shotgun (WGS) entry which is preliminary data.</text>
</comment>
<reference evidence="1" key="1">
    <citation type="submission" date="2020-01" db="EMBL/GenBank/DDBJ databases">
        <title>Identification and distribution of gene clusters putatively required for synthesis of sphingolipid metabolism inhibitors in phylogenetically diverse species of the filamentous fungus Fusarium.</title>
        <authorList>
            <person name="Kim H.-S."/>
            <person name="Busman M."/>
            <person name="Brown D.W."/>
            <person name="Divon H."/>
            <person name="Uhlig S."/>
            <person name="Proctor R.H."/>
        </authorList>
    </citation>
    <scope>NUCLEOTIDE SEQUENCE</scope>
    <source>
        <strain evidence="1">NRRL 31653</strain>
    </source>
</reference>
<dbReference type="EMBL" id="LUFC02000039">
    <property type="protein sequence ID" value="KAF4503063.1"/>
    <property type="molecule type" value="Genomic_DNA"/>
</dbReference>
<organism evidence="1 2">
    <name type="scientific">Fusarium agapanthi</name>
    <dbReference type="NCBI Taxonomy" id="1803897"/>
    <lineage>
        <taxon>Eukaryota</taxon>
        <taxon>Fungi</taxon>
        <taxon>Dikarya</taxon>
        <taxon>Ascomycota</taxon>
        <taxon>Pezizomycotina</taxon>
        <taxon>Sordariomycetes</taxon>
        <taxon>Hypocreomycetidae</taxon>
        <taxon>Hypocreales</taxon>
        <taxon>Nectriaceae</taxon>
        <taxon>Fusarium</taxon>
        <taxon>Fusarium fujikuroi species complex</taxon>
    </lineage>
</organism>
<protein>
    <recommendedName>
        <fullName evidence="3">PARP catalytic domain-containing protein</fullName>
    </recommendedName>
</protein>
<dbReference type="Proteomes" id="UP000737391">
    <property type="component" value="Unassembled WGS sequence"/>
</dbReference>
<gene>
    <name evidence="1" type="ORF">FAGAP_706</name>
</gene>
<dbReference type="AlphaFoldDB" id="A0A9P5EI84"/>